<comment type="similarity">
    <text evidence="1">Belongs to the trichodiene synthase family.</text>
</comment>
<evidence type="ECO:0000313" key="3">
    <source>
        <dbReference type="EMBL" id="KAK9423034.1"/>
    </source>
</evidence>
<comment type="caution">
    <text evidence="3">The sequence shown here is derived from an EMBL/GenBank/DDBJ whole genome shotgun (WGS) entry which is preliminary data.</text>
</comment>
<evidence type="ECO:0000313" key="4">
    <source>
        <dbReference type="Proteomes" id="UP001408356"/>
    </source>
</evidence>
<keyword evidence="2" id="KW-0456">Lyase</keyword>
<accession>A0ABR2V7Z5</accession>
<dbReference type="SUPFAM" id="SSF48576">
    <property type="entry name" value="Terpenoid synthases"/>
    <property type="match status" value="1"/>
</dbReference>
<gene>
    <name evidence="3" type="ORF">SUNI508_14065</name>
</gene>
<sequence>MRVPSEQVIGTPGDTGSDLSMLLSQFIQDVGYKGAPNSYDKALFEAMVKRAGQIGIPITPNSKSWHLFKYGYTYPCVCFPDFPLDVKVYVGLYSWIGLFIDDEGHTKEVEEFQRRFTAGEEQPTLVLRAWADIINECYSYYDPLSANLIVTSSLYFTTMTNLDHRKEFQGRLPAKHAQDYPLYIRDRSGIGEAFALFTFPKAQFPDLSKYLEAVPNMIAYIGFTNDILSFYKEEKAGEVDNYVRTMSMYESKEPILVLRDLATKVFVTLDRIRSIMNGKAEYADAWDKHEKGYVAFHTLSRRYKLHEIGLGEEFVGDELDWTFRDYEAGARYASTPSANEGPWIKKGAALPADLDIHSSMDSDHSPGFRVTTKIT</sequence>
<dbReference type="SFLD" id="SFLDG01021">
    <property type="entry name" value="Trichodiene_Synthase_Like"/>
    <property type="match status" value="1"/>
</dbReference>
<reference evidence="3 4" key="1">
    <citation type="journal article" date="2024" name="J. Plant Pathol.">
        <title>Sequence and assembly of the genome of Seiridium unicorne, isolate CBS 538.82, causal agent of cypress canker disease.</title>
        <authorList>
            <person name="Scali E."/>
            <person name="Rocca G.D."/>
            <person name="Danti R."/>
            <person name="Garbelotto M."/>
            <person name="Barberini S."/>
            <person name="Baroncelli R."/>
            <person name="Emiliani G."/>
        </authorList>
    </citation>
    <scope>NUCLEOTIDE SEQUENCE [LARGE SCALE GENOMIC DNA]</scope>
    <source>
        <strain evidence="3 4">BM-138-508</strain>
    </source>
</reference>
<dbReference type="InterPro" id="IPR024652">
    <property type="entry name" value="Trichodiene_synth"/>
</dbReference>
<dbReference type="SFLD" id="SFLDS00005">
    <property type="entry name" value="Isoprenoid_Synthase_Type_I"/>
    <property type="match status" value="1"/>
</dbReference>
<dbReference type="Gene3D" id="1.10.600.10">
    <property type="entry name" value="Farnesyl Diphosphate Synthase"/>
    <property type="match status" value="1"/>
</dbReference>
<evidence type="ECO:0000256" key="2">
    <source>
        <dbReference type="ARBA" id="ARBA00023239"/>
    </source>
</evidence>
<dbReference type="Proteomes" id="UP001408356">
    <property type="component" value="Unassembled WGS sequence"/>
</dbReference>
<evidence type="ECO:0000256" key="1">
    <source>
        <dbReference type="ARBA" id="ARBA00007946"/>
    </source>
</evidence>
<dbReference type="Pfam" id="PF06330">
    <property type="entry name" value="TRI5"/>
    <property type="match status" value="1"/>
</dbReference>
<organism evidence="3 4">
    <name type="scientific">Seiridium unicorne</name>
    <dbReference type="NCBI Taxonomy" id="138068"/>
    <lineage>
        <taxon>Eukaryota</taxon>
        <taxon>Fungi</taxon>
        <taxon>Dikarya</taxon>
        <taxon>Ascomycota</taxon>
        <taxon>Pezizomycotina</taxon>
        <taxon>Sordariomycetes</taxon>
        <taxon>Xylariomycetidae</taxon>
        <taxon>Amphisphaeriales</taxon>
        <taxon>Sporocadaceae</taxon>
        <taxon>Seiridium</taxon>
    </lineage>
</organism>
<keyword evidence="4" id="KW-1185">Reference proteome</keyword>
<dbReference type="EMBL" id="JARVKF010000093">
    <property type="protein sequence ID" value="KAK9423034.1"/>
    <property type="molecule type" value="Genomic_DNA"/>
</dbReference>
<dbReference type="InterPro" id="IPR008949">
    <property type="entry name" value="Isoprenoid_synthase_dom_sf"/>
</dbReference>
<proteinExistence type="inferred from homology"/>
<name>A0ABR2V7Z5_9PEZI</name>
<protein>
    <submittedName>
        <fullName evidence="3">Longiborneol synthase</fullName>
    </submittedName>
</protein>